<organism evidence="2 3">
    <name type="scientific">Strongylocentrotus purpuratus</name>
    <name type="common">Purple sea urchin</name>
    <dbReference type="NCBI Taxonomy" id="7668"/>
    <lineage>
        <taxon>Eukaryota</taxon>
        <taxon>Metazoa</taxon>
        <taxon>Echinodermata</taxon>
        <taxon>Eleutherozoa</taxon>
        <taxon>Echinozoa</taxon>
        <taxon>Echinoidea</taxon>
        <taxon>Euechinoidea</taxon>
        <taxon>Echinacea</taxon>
        <taxon>Camarodonta</taxon>
        <taxon>Echinidea</taxon>
        <taxon>Strongylocentrotidae</taxon>
        <taxon>Strongylocentrotus</taxon>
    </lineage>
</organism>
<name>A0A7M7LIJ7_STRPU</name>
<dbReference type="GeneID" id="752017"/>
<protein>
    <submittedName>
        <fullName evidence="2">Uncharacterized protein</fullName>
    </submittedName>
</protein>
<feature type="compositionally biased region" description="Basic and acidic residues" evidence="1">
    <location>
        <begin position="113"/>
        <end position="132"/>
    </location>
</feature>
<dbReference type="Proteomes" id="UP000007110">
    <property type="component" value="Unassembled WGS sequence"/>
</dbReference>
<evidence type="ECO:0000256" key="1">
    <source>
        <dbReference type="SAM" id="MobiDB-lite"/>
    </source>
</evidence>
<feature type="region of interest" description="Disordered" evidence="1">
    <location>
        <begin position="365"/>
        <end position="400"/>
    </location>
</feature>
<reference evidence="3" key="1">
    <citation type="submission" date="2015-02" db="EMBL/GenBank/DDBJ databases">
        <title>Genome sequencing for Strongylocentrotus purpuratus.</title>
        <authorList>
            <person name="Murali S."/>
            <person name="Liu Y."/>
            <person name="Vee V."/>
            <person name="English A."/>
            <person name="Wang M."/>
            <person name="Skinner E."/>
            <person name="Han Y."/>
            <person name="Muzny D.M."/>
            <person name="Worley K.C."/>
            <person name="Gibbs R.A."/>
        </authorList>
    </citation>
    <scope>NUCLEOTIDE SEQUENCE</scope>
</reference>
<keyword evidence="3" id="KW-1185">Reference proteome</keyword>
<dbReference type="OMA" id="LEWNLRM"/>
<feature type="region of interest" description="Disordered" evidence="1">
    <location>
        <begin position="225"/>
        <end position="301"/>
    </location>
</feature>
<dbReference type="RefSeq" id="XP_001175489.2">
    <property type="nucleotide sequence ID" value="XM_001175489.4"/>
</dbReference>
<dbReference type="EnsemblMetazoa" id="XM_001175489">
    <property type="protein sequence ID" value="XP_001175489"/>
    <property type="gene ID" value="LOC752017"/>
</dbReference>
<feature type="compositionally biased region" description="Polar residues" evidence="1">
    <location>
        <begin position="385"/>
        <end position="400"/>
    </location>
</feature>
<reference evidence="2" key="2">
    <citation type="submission" date="2021-01" db="UniProtKB">
        <authorList>
            <consortium name="EnsemblMetazoa"/>
        </authorList>
    </citation>
    <scope>IDENTIFICATION</scope>
</reference>
<feature type="compositionally biased region" description="Basic and acidic residues" evidence="1">
    <location>
        <begin position="236"/>
        <end position="249"/>
    </location>
</feature>
<feature type="compositionally biased region" description="Pro residues" evidence="1">
    <location>
        <begin position="369"/>
        <end position="380"/>
    </location>
</feature>
<dbReference type="AlphaFoldDB" id="A0A7M7LIJ7"/>
<dbReference type="KEGG" id="spu:752017"/>
<dbReference type="InParanoid" id="A0A7M7LIJ7"/>
<feature type="compositionally biased region" description="Basic and acidic residues" evidence="1">
    <location>
        <begin position="291"/>
        <end position="301"/>
    </location>
</feature>
<feature type="region of interest" description="Disordered" evidence="1">
    <location>
        <begin position="107"/>
        <end position="132"/>
    </location>
</feature>
<evidence type="ECO:0000313" key="2">
    <source>
        <dbReference type="EnsemblMetazoa" id="XP_001175489"/>
    </source>
</evidence>
<sequence>MSAQRIARRRISADKQAAAANTDFANLNNNLDVNDYDTKMKSRDVKNCLDKMDGNLSPASIRRRTTRSKSVQNSDLMSHDISMNLMRKQVRSASDAQLSLDKLQTRMEMSSAKSDETFDESKEIDDHVTSDRSQLEELISPRSWSDMIASDIAISYDQIDDHCQHNSNNNNHKSDTIANTIKVPDQLKHGNGVLKKAFVEDVTFHDVSSRQRIRSFEPKDDVITPRTWDEMVAEDSESRDHTQDRHDNGESTSEQGLHPIASSEGENDQPDPRAASVEFAWPKELPSNRSVSRDRETQHDVRCENQCKAFRETDPELRLARLEWNLRMLNRDLTAMRKTDQQIFRQLLSNYETIGQVADHVTVITETPSPLPPSSSPYPVTPRSNPSSPEKTRPYSTTPGDTELLRIIREALDHPGALNIGNIVDQLSPIRRRRSSEPTTIEYEDLPPCFDEEDDQELEDLLSLSCPVFKEPKAPIKRRNTQGTDL</sequence>
<accession>A0A7M7LIJ7</accession>
<proteinExistence type="predicted"/>
<evidence type="ECO:0000313" key="3">
    <source>
        <dbReference type="Proteomes" id="UP000007110"/>
    </source>
</evidence>
<dbReference type="OrthoDB" id="10473034at2759"/>